<sequence>MSLSRGATRVLFGGVLLAGLAITGCSTPTADTVNAQWSLIDSTLVTPASTKLELGVMRIACSSGNTGEVTGTQVDYSATTISIGIVVEPLEDKPQSCQSNETVPFTLELEEPVGQRTLIDASCAREDQPADDSQGCAEHGLRWQP</sequence>
<evidence type="ECO:0000256" key="1">
    <source>
        <dbReference type="SAM" id="MobiDB-lite"/>
    </source>
</evidence>
<accession>A0AAU6WI75</accession>
<proteinExistence type="predicted"/>
<gene>
    <name evidence="3" type="ORF">QMQ05_07755</name>
</gene>
<dbReference type="PROSITE" id="PS51257">
    <property type="entry name" value="PROKAR_LIPOPROTEIN"/>
    <property type="match status" value="1"/>
</dbReference>
<keyword evidence="4" id="KW-1185">Reference proteome</keyword>
<protein>
    <submittedName>
        <fullName evidence="3">Uncharacterized protein</fullName>
    </submittedName>
</protein>
<feature type="chain" id="PRO_5043604923" evidence="2">
    <location>
        <begin position="31"/>
        <end position="145"/>
    </location>
</feature>
<dbReference type="EMBL" id="CP125942">
    <property type="protein sequence ID" value="XAO47391.1"/>
    <property type="molecule type" value="Genomic_DNA"/>
</dbReference>
<reference evidence="3 4" key="1">
    <citation type="submission" date="2023-05" db="EMBL/GenBank/DDBJ databases">
        <title>Glutamicibacter sp. B1, complete genome.</title>
        <authorList>
            <person name="Long Y.H."/>
            <person name="Fang T."/>
            <person name="Li X.Y."/>
        </authorList>
    </citation>
    <scope>NUCLEOTIDE SEQUENCE [LARGE SCALE GENOMIC DNA]</scope>
    <source>
        <strain evidence="3 4">B1</strain>
    </source>
</reference>
<evidence type="ECO:0000313" key="4">
    <source>
        <dbReference type="Proteomes" id="UP001486888"/>
    </source>
</evidence>
<evidence type="ECO:0000313" key="3">
    <source>
        <dbReference type="EMBL" id="XAO47391.1"/>
    </source>
</evidence>
<feature type="signal peptide" evidence="2">
    <location>
        <begin position="1"/>
        <end position="30"/>
    </location>
</feature>
<dbReference type="KEGG" id="gey:QMQ05_07755"/>
<dbReference type="RefSeq" id="WP_345474389.1">
    <property type="nucleotide sequence ID" value="NZ_CP125942.1"/>
</dbReference>
<keyword evidence="2" id="KW-0732">Signal</keyword>
<dbReference type="Proteomes" id="UP001486888">
    <property type="component" value="Chromosome"/>
</dbReference>
<name>A0AAU6WI75_9MICC</name>
<evidence type="ECO:0000256" key="2">
    <source>
        <dbReference type="SAM" id="SignalP"/>
    </source>
</evidence>
<feature type="region of interest" description="Disordered" evidence="1">
    <location>
        <begin position="124"/>
        <end position="145"/>
    </location>
</feature>
<dbReference type="AlphaFoldDB" id="A0AAU6WI75"/>
<organism evidence="3 4">
    <name type="scientific">Glutamicibacter ectropisis</name>
    <dbReference type="NCBI Taxonomy" id="3046593"/>
    <lineage>
        <taxon>Bacteria</taxon>
        <taxon>Bacillati</taxon>
        <taxon>Actinomycetota</taxon>
        <taxon>Actinomycetes</taxon>
        <taxon>Micrococcales</taxon>
        <taxon>Micrococcaceae</taxon>
        <taxon>Glutamicibacter</taxon>
    </lineage>
</organism>